<sequence>MAASTLNGTARSLGRLRDKIAIVTGGSSGIGRAIALAYAAEGARIVVADRDVQSKAISEIEVSTADIVRREHGQEVLFHQTDVSSSQSVDGLMSRTVEKYGRLDILVNAAGVAPEIHNPQPIWSLPEATWNMTMGVNATGILNTCRAATAQMMSQPARADGDRGWIVNISSIYGQTAVPGNGED</sequence>
<dbReference type="SUPFAM" id="SSF51735">
    <property type="entry name" value="NAD(P)-binding Rossmann-fold domains"/>
    <property type="match status" value="1"/>
</dbReference>
<evidence type="ECO:0000256" key="1">
    <source>
        <dbReference type="ARBA" id="ARBA00006484"/>
    </source>
</evidence>
<accession>A0ABZ0P9E3</accession>
<comment type="similarity">
    <text evidence="1">Belongs to the short-chain dehydrogenases/reductases (SDR) family.</text>
</comment>
<organism evidence="2 3">
    <name type="scientific">Cercospora beticola</name>
    <name type="common">Sugarbeet leaf spot fungus</name>
    <dbReference type="NCBI Taxonomy" id="122368"/>
    <lineage>
        <taxon>Eukaryota</taxon>
        <taxon>Fungi</taxon>
        <taxon>Dikarya</taxon>
        <taxon>Ascomycota</taxon>
        <taxon>Pezizomycotina</taxon>
        <taxon>Dothideomycetes</taxon>
        <taxon>Dothideomycetidae</taxon>
        <taxon>Mycosphaerellales</taxon>
        <taxon>Mycosphaerellaceae</taxon>
        <taxon>Cercospora</taxon>
    </lineage>
</organism>
<protein>
    <submittedName>
        <fullName evidence="2">Uncharacterized protein</fullName>
    </submittedName>
</protein>
<dbReference type="RefSeq" id="XP_065459732.1">
    <property type="nucleotide sequence ID" value="XM_065603660.1"/>
</dbReference>
<dbReference type="GeneID" id="90644933"/>
<keyword evidence="3" id="KW-1185">Reference proteome</keyword>
<evidence type="ECO:0000313" key="3">
    <source>
        <dbReference type="Proteomes" id="UP001302367"/>
    </source>
</evidence>
<dbReference type="PRINTS" id="PR00081">
    <property type="entry name" value="GDHRDH"/>
</dbReference>
<dbReference type="PANTHER" id="PTHR42760">
    <property type="entry name" value="SHORT-CHAIN DEHYDROGENASES/REDUCTASES FAMILY MEMBER"/>
    <property type="match status" value="1"/>
</dbReference>
<dbReference type="InterPro" id="IPR002347">
    <property type="entry name" value="SDR_fam"/>
</dbReference>
<gene>
    <name evidence="2" type="ORF">RHO25_013155</name>
</gene>
<evidence type="ECO:0000313" key="2">
    <source>
        <dbReference type="EMBL" id="WPB08489.1"/>
    </source>
</evidence>
<dbReference type="InterPro" id="IPR036291">
    <property type="entry name" value="NAD(P)-bd_dom_sf"/>
</dbReference>
<proteinExistence type="inferred from homology"/>
<dbReference type="EMBL" id="CP134193">
    <property type="protein sequence ID" value="WPB08489.1"/>
    <property type="molecule type" value="Genomic_DNA"/>
</dbReference>
<name>A0ABZ0P9E3_CERBT</name>
<dbReference type="CDD" id="cd05233">
    <property type="entry name" value="SDR_c"/>
    <property type="match status" value="1"/>
</dbReference>
<dbReference type="PANTHER" id="PTHR42760:SF124">
    <property type="entry name" value="SHORT-CHAIN DEHYDROGENASE_REDUCTASE"/>
    <property type="match status" value="1"/>
</dbReference>
<dbReference type="Gene3D" id="3.40.50.720">
    <property type="entry name" value="NAD(P)-binding Rossmann-like Domain"/>
    <property type="match status" value="1"/>
</dbReference>
<reference evidence="2 3" key="1">
    <citation type="submission" date="2023-09" db="EMBL/GenBank/DDBJ databases">
        <title>Complete-Gapless Cercospora beticola genome.</title>
        <authorList>
            <person name="Wyatt N.A."/>
            <person name="Spanner R.E."/>
            <person name="Bolton M.D."/>
        </authorList>
    </citation>
    <scope>NUCLEOTIDE SEQUENCE [LARGE SCALE GENOMIC DNA]</scope>
    <source>
        <strain evidence="2">Cb09-40</strain>
    </source>
</reference>
<dbReference type="Proteomes" id="UP001302367">
    <property type="component" value="Chromosome 10"/>
</dbReference>
<dbReference type="Pfam" id="PF00106">
    <property type="entry name" value="adh_short"/>
    <property type="match status" value="1"/>
</dbReference>